<evidence type="ECO:0000313" key="2">
    <source>
        <dbReference type="Proteomes" id="UP001229422"/>
    </source>
</evidence>
<gene>
    <name evidence="1" type="ORF">QL281_22630</name>
</gene>
<organism evidence="1 2">
    <name type="scientific">Bacillus subtilis</name>
    <dbReference type="NCBI Taxonomy" id="1423"/>
    <lineage>
        <taxon>Bacteria</taxon>
        <taxon>Bacillati</taxon>
        <taxon>Bacillota</taxon>
        <taxon>Bacilli</taxon>
        <taxon>Bacillales</taxon>
        <taxon>Bacillaceae</taxon>
        <taxon>Bacillus</taxon>
    </lineage>
</organism>
<accession>A0AAP2PZ35</accession>
<reference evidence="1" key="1">
    <citation type="submission" date="2023-05" db="EMBL/GenBank/DDBJ databases">
        <title>Complete genome sequence of Bacillus subtilis SRCM117797 isolated from Soybean paste.</title>
        <authorList>
            <person name="Abraha H.B."/>
            <person name="Kim K.-P."/>
            <person name="Ryu M.-S."/>
            <person name="Jeong D.-Y."/>
        </authorList>
    </citation>
    <scope>NUCLEOTIDE SEQUENCE</scope>
    <source>
        <strain evidence="1">SRCM117797</strain>
    </source>
</reference>
<dbReference type="AlphaFoldDB" id="A0AAP2PZ35"/>
<name>A0AAP2PZ35_BACIU</name>
<protein>
    <submittedName>
        <fullName evidence="1">Uncharacterized protein</fullName>
    </submittedName>
</protein>
<dbReference type="EMBL" id="CP125292">
    <property type="protein sequence ID" value="WHM21520.1"/>
    <property type="molecule type" value="Genomic_DNA"/>
</dbReference>
<dbReference type="RefSeq" id="WP_072693012.1">
    <property type="nucleotide sequence ID" value="NZ_BDCV01000016.1"/>
</dbReference>
<evidence type="ECO:0000313" key="1">
    <source>
        <dbReference type="EMBL" id="WHM21520.1"/>
    </source>
</evidence>
<proteinExistence type="predicted"/>
<dbReference type="Proteomes" id="UP001229422">
    <property type="component" value="Chromosome"/>
</dbReference>
<sequence length="86" mass="9904">MKLLLIRAKGHVDKEVKRSIENDIRQAISQGFYVYGDDIDVSVADVDVSEITRGEETLWIDGRRMEASDFNGDIDEKDWGKDYDNH</sequence>